<dbReference type="RefSeq" id="WP_012501023.1">
    <property type="nucleotide sequence ID" value="NC_011026.1"/>
</dbReference>
<evidence type="ECO:0000256" key="9">
    <source>
        <dbReference type="ARBA" id="ARBA00022755"/>
    </source>
</evidence>
<comment type="catalytic activity">
    <reaction evidence="14 15">
        <text>2-formamido-N(1)-(5-O-phospho-beta-D-ribosyl)acetamidine + ATP = 5-amino-1-(5-phospho-beta-D-ribosyl)imidazole + ADP + phosphate + H(+)</text>
        <dbReference type="Rhea" id="RHEA:23032"/>
        <dbReference type="ChEBI" id="CHEBI:15378"/>
        <dbReference type="ChEBI" id="CHEBI:30616"/>
        <dbReference type="ChEBI" id="CHEBI:43474"/>
        <dbReference type="ChEBI" id="CHEBI:137981"/>
        <dbReference type="ChEBI" id="CHEBI:147287"/>
        <dbReference type="ChEBI" id="CHEBI:456216"/>
        <dbReference type="EC" id="6.3.3.1"/>
    </reaction>
</comment>
<dbReference type="GO" id="GO:0004641">
    <property type="term" value="F:phosphoribosylformylglycinamidine cyclo-ligase activity"/>
    <property type="evidence" value="ECO:0007669"/>
    <property type="project" value="UniProtKB-UniRule"/>
</dbReference>
<dbReference type="InterPro" id="IPR036921">
    <property type="entry name" value="PurM-like_N_sf"/>
</dbReference>
<dbReference type="AlphaFoldDB" id="B3QXM6"/>
<dbReference type="OrthoDB" id="9802507at2"/>
<feature type="domain" description="PurM-like C-terminal" evidence="17">
    <location>
        <begin position="171"/>
        <end position="326"/>
    </location>
</feature>
<reference evidence="18 19" key="1">
    <citation type="submission" date="2008-06" db="EMBL/GenBank/DDBJ databases">
        <title>Complete sequence of Chloroherpeton thalassium ATCC 35110.</title>
        <authorList>
            <consortium name="US DOE Joint Genome Institute"/>
            <person name="Lucas S."/>
            <person name="Copeland A."/>
            <person name="Lapidus A."/>
            <person name="Glavina del Rio T."/>
            <person name="Dalin E."/>
            <person name="Tice H."/>
            <person name="Bruce D."/>
            <person name="Goodwin L."/>
            <person name="Pitluck S."/>
            <person name="Schmutz J."/>
            <person name="Larimer F."/>
            <person name="Land M."/>
            <person name="Hauser L."/>
            <person name="Kyrpides N."/>
            <person name="Mikhailova N."/>
            <person name="Liu Z."/>
            <person name="Li T."/>
            <person name="Zhao F."/>
            <person name="Overmann J."/>
            <person name="Bryant D.A."/>
            <person name="Richardson P."/>
        </authorList>
    </citation>
    <scope>NUCLEOTIDE SEQUENCE [LARGE SCALE GENOMIC DNA]</scope>
    <source>
        <strain evidence="19">ATCC 35110 / GB-78</strain>
    </source>
</reference>
<evidence type="ECO:0000313" key="18">
    <source>
        <dbReference type="EMBL" id="ACF14941.1"/>
    </source>
</evidence>
<dbReference type="GO" id="GO:0046084">
    <property type="term" value="P:adenine biosynthetic process"/>
    <property type="evidence" value="ECO:0007669"/>
    <property type="project" value="TreeGrafter"/>
</dbReference>
<evidence type="ECO:0000256" key="11">
    <source>
        <dbReference type="ARBA" id="ARBA00031908"/>
    </source>
</evidence>
<comment type="similarity">
    <text evidence="3 15">Belongs to the AIR synthase family.</text>
</comment>
<comment type="pathway">
    <text evidence="2 15">Purine metabolism; IMP biosynthesis via de novo pathway; 5-amino-1-(5-phospho-D-ribosyl)imidazole from N(2)-formyl-N(1)-(5-phospho-D-ribosyl)glycinamide: step 2/2.</text>
</comment>
<dbReference type="STRING" id="517418.Ctha_2492"/>
<dbReference type="Proteomes" id="UP000001208">
    <property type="component" value="Chromosome"/>
</dbReference>
<feature type="domain" description="PurM-like N-terminal" evidence="16">
    <location>
        <begin position="54"/>
        <end position="159"/>
    </location>
</feature>
<dbReference type="GO" id="GO:0006189">
    <property type="term" value="P:'de novo' IMP biosynthetic process"/>
    <property type="evidence" value="ECO:0007669"/>
    <property type="project" value="UniProtKB-UniRule"/>
</dbReference>
<protein>
    <recommendedName>
        <fullName evidence="5 15">Phosphoribosylformylglycinamidine cyclo-ligase</fullName>
        <ecNumber evidence="4 15">6.3.3.1</ecNumber>
    </recommendedName>
    <alternativeName>
        <fullName evidence="12 15">AIR synthase</fullName>
    </alternativeName>
    <alternativeName>
        <fullName evidence="13 15">AIRS</fullName>
    </alternativeName>
    <alternativeName>
        <fullName evidence="11 15">Phosphoribosyl-aminoimidazole synthetase</fullName>
    </alternativeName>
</protein>
<keyword evidence="19" id="KW-1185">Reference proteome</keyword>
<dbReference type="GO" id="GO:0004637">
    <property type="term" value="F:phosphoribosylamine-glycine ligase activity"/>
    <property type="evidence" value="ECO:0007669"/>
    <property type="project" value="TreeGrafter"/>
</dbReference>
<evidence type="ECO:0000259" key="17">
    <source>
        <dbReference type="Pfam" id="PF02769"/>
    </source>
</evidence>
<dbReference type="HOGENOM" id="CLU_047116_0_0_10"/>
<dbReference type="SUPFAM" id="SSF55326">
    <property type="entry name" value="PurM N-terminal domain-like"/>
    <property type="match status" value="1"/>
</dbReference>
<keyword evidence="7 15" id="KW-0436">Ligase</keyword>
<evidence type="ECO:0000313" key="19">
    <source>
        <dbReference type="Proteomes" id="UP000001208"/>
    </source>
</evidence>
<dbReference type="KEGG" id="cts:Ctha_2492"/>
<dbReference type="Gene3D" id="3.30.1330.10">
    <property type="entry name" value="PurM-like, N-terminal domain"/>
    <property type="match status" value="1"/>
</dbReference>
<evidence type="ECO:0000256" key="10">
    <source>
        <dbReference type="ARBA" id="ARBA00022840"/>
    </source>
</evidence>
<evidence type="ECO:0000256" key="1">
    <source>
        <dbReference type="ARBA" id="ARBA00004496"/>
    </source>
</evidence>
<dbReference type="SUPFAM" id="SSF56042">
    <property type="entry name" value="PurM C-terminal domain-like"/>
    <property type="match status" value="1"/>
</dbReference>
<dbReference type="FunFam" id="3.30.1330.10:FF:000001">
    <property type="entry name" value="Phosphoribosylformylglycinamidine cyclo-ligase"/>
    <property type="match status" value="1"/>
</dbReference>
<dbReference type="Pfam" id="PF00586">
    <property type="entry name" value="AIRS"/>
    <property type="match status" value="1"/>
</dbReference>
<evidence type="ECO:0000256" key="4">
    <source>
        <dbReference type="ARBA" id="ARBA00013047"/>
    </source>
</evidence>
<dbReference type="InterPro" id="IPR036676">
    <property type="entry name" value="PurM-like_C_sf"/>
</dbReference>
<dbReference type="Pfam" id="PF02769">
    <property type="entry name" value="AIRS_C"/>
    <property type="match status" value="1"/>
</dbReference>
<dbReference type="InterPro" id="IPR016188">
    <property type="entry name" value="PurM-like_N"/>
</dbReference>
<sequence length="329" mass="35640">MDYKQSGVDIDAGEELVRRIKPLVRQTFTPGALSDIGAFGGFFELDFSAYKKPVLVSSVDGVGTKIKVAAALKKYDTIGTCLVNHCTNDILVCGAKPLYFLDYYACGKLSPDDAENVVRGIVNGCKENDAALIGGETAEMPGIYGADDFDLAGTIVGVVEKDQILNGRSIKEGDVLIGLPSTGLHTNGYSLARRIFEGRLNEHSESLGKTIGESLLEIHRSYLNPIHPMLDWAEIKGLAHITGGGLVGNTMRIIPNGLKLNIDWNAWPNLPIFEMIQKDGNVPTEDMRRTFNLGVGLVIVTEKTQADKIFTHLKTVGETPYMIGEVAVA</sequence>
<dbReference type="InterPro" id="IPR004733">
    <property type="entry name" value="PurM_cligase"/>
</dbReference>
<evidence type="ECO:0000259" key="16">
    <source>
        <dbReference type="Pfam" id="PF00586"/>
    </source>
</evidence>
<dbReference type="GO" id="GO:0005524">
    <property type="term" value="F:ATP binding"/>
    <property type="evidence" value="ECO:0007669"/>
    <property type="project" value="UniProtKB-KW"/>
</dbReference>
<keyword evidence="6 15" id="KW-0963">Cytoplasm</keyword>
<name>B3QXM6_CHLT3</name>
<evidence type="ECO:0000256" key="7">
    <source>
        <dbReference type="ARBA" id="ARBA00022598"/>
    </source>
</evidence>
<dbReference type="EC" id="6.3.3.1" evidence="4 15"/>
<dbReference type="UniPathway" id="UPA00074">
    <property type="reaction ID" value="UER00129"/>
</dbReference>
<dbReference type="InterPro" id="IPR010918">
    <property type="entry name" value="PurM-like_C_dom"/>
</dbReference>
<dbReference type="eggNOG" id="COG0150">
    <property type="taxonomic scope" value="Bacteria"/>
</dbReference>
<dbReference type="FunFam" id="3.90.650.10:FF:000011">
    <property type="entry name" value="Phosphoribosylformylglycinamidine cyclo-ligase"/>
    <property type="match status" value="1"/>
</dbReference>
<evidence type="ECO:0000256" key="5">
    <source>
        <dbReference type="ARBA" id="ARBA00020367"/>
    </source>
</evidence>
<evidence type="ECO:0000256" key="2">
    <source>
        <dbReference type="ARBA" id="ARBA00004686"/>
    </source>
</evidence>
<keyword evidence="9 15" id="KW-0658">Purine biosynthesis</keyword>
<proteinExistence type="inferred from homology"/>
<comment type="subcellular location">
    <subcellularLocation>
        <location evidence="1 15">Cytoplasm</location>
    </subcellularLocation>
</comment>
<gene>
    <name evidence="15" type="primary">purM</name>
    <name evidence="18" type="ordered locus">Ctha_2492</name>
</gene>
<keyword evidence="10 15" id="KW-0067">ATP-binding</keyword>
<dbReference type="EMBL" id="CP001100">
    <property type="protein sequence ID" value="ACF14941.1"/>
    <property type="molecule type" value="Genomic_DNA"/>
</dbReference>
<evidence type="ECO:0000256" key="14">
    <source>
        <dbReference type="ARBA" id="ARBA00049057"/>
    </source>
</evidence>
<dbReference type="NCBIfam" id="TIGR00878">
    <property type="entry name" value="purM"/>
    <property type="match status" value="1"/>
</dbReference>
<evidence type="ECO:0000256" key="8">
    <source>
        <dbReference type="ARBA" id="ARBA00022741"/>
    </source>
</evidence>
<dbReference type="PANTHER" id="PTHR10520:SF12">
    <property type="entry name" value="TRIFUNCTIONAL PURINE BIOSYNTHETIC PROTEIN ADENOSINE-3"/>
    <property type="match status" value="1"/>
</dbReference>
<evidence type="ECO:0000256" key="3">
    <source>
        <dbReference type="ARBA" id="ARBA00010280"/>
    </source>
</evidence>
<dbReference type="GO" id="GO:0005829">
    <property type="term" value="C:cytosol"/>
    <property type="evidence" value="ECO:0007669"/>
    <property type="project" value="TreeGrafter"/>
</dbReference>
<evidence type="ECO:0000256" key="12">
    <source>
        <dbReference type="ARBA" id="ARBA00032931"/>
    </source>
</evidence>
<dbReference type="CDD" id="cd02196">
    <property type="entry name" value="PurM"/>
    <property type="match status" value="1"/>
</dbReference>
<dbReference type="HAMAP" id="MF_00741">
    <property type="entry name" value="AIRS"/>
    <property type="match status" value="1"/>
</dbReference>
<dbReference type="Gene3D" id="3.90.650.10">
    <property type="entry name" value="PurM-like C-terminal domain"/>
    <property type="match status" value="1"/>
</dbReference>
<evidence type="ECO:0000256" key="15">
    <source>
        <dbReference type="HAMAP-Rule" id="MF_00741"/>
    </source>
</evidence>
<evidence type="ECO:0000256" key="13">
    <source>
        <dbReference type="ARBA" id="ARBA00033093"/>
    </source>
</evidence>
<accession>B3QXM6</accession>
<organism evidence="18 19">
    <name type="scientific">Chloroherpeton thalassium (strain ATCC 35110 / GB-78)</name>
    <dbReference type="NCBI Taxonomy" id="517418"/>
    <lineage>
        <taxon>Bacteria</taxon>
        <taxon>Pseudomonadati</taxon>
        <taxon>Chlorobiota</taxon>
        <taxon>Chlorobiia</taxon>
        <taxon>Chlorobiales</taxon>
        <taxon>Chloroherpetonaceae</taxon>
        <taxon>Chloroherpeton</taxon>
    </lineage>
</organism>
<keyword evidence="8 15" id="KW-0547">Nucleotide-binding</keyword>
<dbReference type="PANTHER" id="PTHR10520">
    <property type="entry name" value="TRIFUNCTIONAL PURINE BIOSYNTHETIC PROTEIN ADENOSINE-3-RELATED"/>
    <property type="match status" value="1"/>
</dbReference>
<evidence type="ECO:0000256" key="6">
    <source>
        <dbReference type="ARBA" id="ARBA00022490"/>
    </source>
</evidence>